<keyword evidence="2" id="KW-0812">Transmembrane</keyword>
<feature type="region of interest" description="Disordered" evidence="1">
    <location>
        <begin position="1"/>
        <end position="159"/>
    </location>
</feature>
<evidence type="ECO:0000256" key="2">
    <source>
        <dbReference type="SAM" id="Phobius"/>
    </source>
</evidence>
<organism evidence="3 4">
    <name type="scientific">Cyclostephanos tholiformis</name>
    <dbReference type="NCBI Taxonomy" id="382380"/>
    <lineage>
        <taxon>Eukaryota</taxon>
        <taxon>Sar</taxon>
        <taxon>Stramenopiles</taxon>
        <taxon>Ochrophyta</taxon>
        <taxon>Bacillariophyta</taxon>
        <taxon>Coscinodiscophyceae</taxon>
        <taxon>Thalassiosirophycidae</taxon>
        <taxon>Stephanodiscales</taxon>
        <taxon>Stephanodiscaceae</taxon>
        <taxon>Cyclostephanos</taxon>
    </lineage>
</organism>
<feature type="compositionally biased region" description="Pro residues" evidence="1">
    <location>
        <begin position="69"/>
        <end position="78"/>
    </location>
</feature>
<evidence type="ECO:0000313" key="4">
    <source>
        <dbReference type="Proteomes" id="UP001530377"/>
    </source>
</evidence>
<feature type="transmembrane region" description="Helical" evidence="2">
    <location>
        <begin position="973"/>
        <end position="993"/>
    </location>
</feature>
<reference evidence="3 4" key="1">
    <citation type="submission" date="2024-10" db="EMBL/GenBank/DDBJ databases">
        <title>Updated reference genomes for cyclostephanoid diatoms.</title>
        <authorList>
            <person name="Roberts W.R."/>
            <person name="Alverson A.J."/>
        </authorList>
    </citation>
    <scope>NUCLEOTIDE SEQUENCE [LARGE SCALE GENOMIC DNA]</scope>
    <source>
        <strain evidence="3 4">AJA228-03</strain>
    </source>
</reference>
<accession>A0ABD3RAQ0</accession>
<feature type="transmembrane region" description="Helical" evidence="2">
    <location>
        <begin position="660"/>
        <end position="680"/>
    </location>
</feature>
<feature type="compositionally biased region" description="Low complexity" evidence="1">
    <location>
        <begin position="79"/>
        <end position="101"/>
    </location>
</feature>
<feature type="transmembrane region" description="Helical" evidence="2">
    <location>
        <begin position="744"/>
        <end position="763"/>
    </location>
</feature>
<feature type="transmembrane region" description="Helical" evidence="2">
    <location>
        <begin position="443"/>
        <end position="463"/>
    </location>
</feature>
<dbReference type="EMBL" id="JALLPB020000468">
    <property type="protein sequence ID" value="KAL3808816.1"/>
    <property type="molecule type" value="Genomic_DNA"/>
</dbReference>
<feature type="compositionally biased region" description="Pro residues" evidence="1">
    <location>
        <begin position="21"/>
        <end position="41"/>
    </location>
</feature>
<keyword evidence="2" id="KW-1133">Transmembrane helix</keyword>
<feature type="transmembrane region" description="Helical" evidence="2">
    <location>
        <begin position="916"/>
        <end position="937"/>
    </location>
</feature>
<feature type="region of interest" description="Disordered" evidence="1">
    <location>
        <begin position="482"/>
        <end position="531"/>
    </location>
</feature>
<dbReference type="PANTHER" id="PTHR35313:SF1">
    <property type="entry name" value="NO EXINE FORMATION 1"/>
    <property type="match status" value="1"/>
</dbReference>
<feature type="transmembrane region" description="Helical" evidence="2">
    <location>
        <begin position="814"/>
        <end position="839"/>
    </location>
</feature>
<evidence type="ECO:0000313" key="3">
    <source>
        <dbReference type="EMBL" id="KAL3808816.1"/>
    </source>
</evidence>
<feature type="transmembrane region" description="Helical" evidence="2">
    <location>
        <begin position="1050"/>
        <end position="1068"/>
    </location>
</feature>
<feature type="transmembrane region" description="Helical" evidence="2">
    <location>
        <begin position="886"/>
        <end position="904"/>
    </location>
</feature>
<dbReference type="PANTHER" id="PTHR35313">
    <property type="entry name" value="NO EXINE FORMATION 1"/>
    <property type="match status" value="1"/>
</dbReference>
<sequence length="1269" mass="136477">MDQERRGRQHHQTGGGRNPIAAPPPSAFPSRPLPPPPPPPLLSRYPSSSSPSEKDIHHVPPSSPSTSPGLPPPPPPQPSSSSSSSSSSVTTIRSTTTMGSSLHRHDDVDRDYEDPNGHHRHVDATTNVDVASYDPTTSIGVRSRQRRNDDDDDGNDVDDGMIVSVISGSRKLDPRPSVVVGISRDDNDDNVKDDYVISIDRRIAMLITPPLAHLFLFGTSTPYPMLSLLASGLVVYSFDLANFGNGGGGVGPGRSGSGGSGGWRGGYYSICSLWACWAYLTLVVVYDIACLGMEDVGIVGGGGGYNGGGGGVTTIMNDASTTSSLSLSSSSSGGEGGGSSASSNVVVVVPSSRGMYTSILISSPPIARLCVSTFLLLQLAMWMTLQFHRLHRAMPALSSFVERALHSTLPPVSASYVAYALMEYCGGGGMPSHSTMGGGSTDLAASVAPYAFAFHLALGIRLVGSAKSRFARVGVGGGGGVGDERGGMEDYGGYVTDDGPSWSSSKKNDDGRTSTSSYSSTSHSSSSHHRCAVHPREGRNMSCLLVFLPALMHVISFRYRIAYRYASWDDVYDLVLICAVPYALHRLLLRVATGGGSTRTTIIDERWRRSLPWMLRAESSFVPVVVSLVGCIAFQHRYLVPLCARASYIINGHDGISSPAWASALLSCGTVLACASYWFLGRKDATGDGYLLGEYHEDFFQLLLASSASCFGLSCGPSWMFLPVPVLFATSLALWILTRQLRYAMLMAFVYTTVASILVTYRLTFLNESVQIIPGRTVVLRKFANLAMFASTWLILLVGLVARAPGGIGSRLMWQYDATGACLIVYALVLVVMEFALIIEPMPLYSRDNYEVGRVAVYLPGMAIFTGVLSLVVIWHLRVQNLIREVSVVVSASIMIGKILAVVIESSLDAYDSLGMLYRRWVVASLLIILLQMPSFIKPIHMKMATTHSRRRRDPSAKPWGPRGLPIYANWTVVFYCAILLPFVIVAAVHHVIEPLVGLLTSQGGGGGGYSTSSKWSEIAGYSASLWGISVLSMIKHFLPDGGAEVWRKVSALTFVMGLFVSFAAPAIPGSSLSSSSLLEDGYAFQSVSSLDAEDDVATGGWGLVSAFLAIMLAISGPLELREMKDDAGRRDSRQFLRLIIFGMMFGCGLSWFITMQSMSKDIFIPIFVTTFSCMAMSTLGTVAAVMGYFLEVREFVEVEQIANLWAGVGFPVFFVISSVSLSAHAYPFGIASWCAYEKRNPLPLEDTAIWDASYHGSVQSLLCMAGMG</sequence>
<feature type="transmembrane region" description="Helical" evidence="2">
    <location>
        <begin position="1163"/>
        <end position="1191"/>
    </location>
</feature>
<feature type="transmembrane region" description="Helical" evidence="2">
    <location>
        <begin position="719"/>
        <end position="737"/>
    </location>
</feature>
<dbReference type="AlphaFoldDB" id="A0ABD3RAQ0"/>
<protein>
    <recommendedName>
        <fullName evidence="5">Dolichol kinase</fullName>
    </recommendedName>
</protein>
<feature type="transmembrane region" description="Helical" evidence="2">
    <location>
        <begin position="1019"/>
        <end position="1038"/>
    </location>
</feature>
<feature type="compositionally biased region" description="Low complexity" evidence="1">
    <location>
        <begin position="42"/>
        <end position="51"/>
    </location>
</feature>
<gene>
    <name evidence="3" type="ORF">ACHAXA_001125</name>
</gene>
<feature type="transmembrane region" description="Helical" evidence="2">
    <location>
        <begin position="266"/>
        <end position="286"/>
    </location>
</feature>
<feature type="transmembrane region" description="Helical" evidence="2">
    <location>
        <begin position="620"/>
        <end position="639"/>
    </location>
</feature>
<feature type="transmembrane region" description="Helical" evidence="2">
    <location>
        <begin position="783"/>
        <end position="802"/>
    </location>
</feature>
<feature type="compositionally biased region" description="Basic and acidic residues" evidence="1">
    <location>
        <begin position="103"/>
        <end position="117"/>
    </location>
</feature>
<feature type="transmembrane region" description="Helical" evidence="2">
    <location>
        <begin position="211"/>
        <end position="236"/>
    </location>
</feature>
<feature type="transmembrane region" description="Helical" evidence="2">
    <location>
        <begin position="1136"/>
        <end position="1157"/>
    </location>
</feature>
<feature type="compositionally biased region" description="Acidic residues" evidence="1">
    <location>
        <begin position="150"/>
        <end position="159"/>
    </location>
</feature>
<feature type="transmembrane region" description="Helical" evidence="2">
    <location>
        <begin position="1097"/>
        <end position="1115"/>
    </location>
</feature>
<feature type="transmembrane region" description="Helical" evidence="2">
    <location>
        <begin position="855"/>
        <end position="874"/>
    </location>
</feature>
<feature type="transmembrane region" description="Helical" evidence="2">
    <location>
        <begin position="1203"/>
        <end position="1224"/>
    </location>
</feature>
<keyword evidence="2" id="KW-0472">Membrane</keyword>
<evidence type="ECO:0008006" key="5">
    <source>
        <dbReference type="Google" id="ProtNLM"/>
    </source>
</evidence>
<dbReference type="Proteomes" id="UP001530377">
    <property type="component" value="Unassembled WGS sequence"/>
</dbReference>
<feature type="transmembrane region" description="Helical" evidence="2">
    <location>
        <begin position="543"/>
        <end position="561"/>
    </location>
</feature>
<feature type="compositionally biased region" description="Low complexity" evidence="1">
    <location>
        <begin position="513"/>
        <end position="525"/>
    </location>
</feature>
<keyword evidence="4" id="KW-1185">Reference proteome</keyword>
<name>A0ABD3RAQ0_9STRA</name>
<evidence type="ECO:0000256" key="1">
    <source>
        <dbReference type="SAM" id="MobiDB-lite"/>
    </source>
</evidence>
<feature type="compositionally biased region" description="Polar residues" evidence="1">
    <location>
        <begin position="124"/>
        <end position="140"/>
    </location>
</feature>
<proteinExistence type="predicted"/>
<feature type="transmembrane region" description="Helical" evidence="2">
    <location>
        <begin position="366"/>
        <end position="385"/>
    </location>
</feature>
<comment type="caution">
    <text evidence="3">The sequence shown here is derived from an EMBL/GenBank/DDBJ whole genome shotgun (WGS) entry which is preliminary data.</text>
</comment>